<accession>A0ABV1NR36</accession>
<sequence length="163" mass="17972">MALTVPVAFSELDYAGRPVTGIARFVLLFIGGTILLAMGFVFREVIAPNNLEMTSDGFRLSRWKHPVRWSDVHEFKIIYWRPRLVGVGIHYSDRGFGFPTIAWTLKAGPAAEKGSDPIGTWHRRTAAGTDGTLGGLRLSAKDAVALLEGWRIRYSASGKPDDL</sequence>
<protein>
    <recommendedName>
        <fullName evidence="4">PH domain-containing protein</fullName>
    </recommendedName>
</protein>
<feature type="transmembrane region" description="Helical" evidence="1">
    <location>
        <begin position="22"/>
        <end position="42"/>
    </location>
</feature>
<evidence type="ECO:0008006" key="4">
    <source>
        <dbReference type="Google" id="ProtNLM"/>
    </source>
</evidence>
<evidence type="ECO:0000313" key="3">
    <source>
        <dbReference type="Proteomes" id="UP001445732"/>
    </source>
</evidence>
<gene>
    <name evidence="2" type="ORF">ABN401_12880</name>
</gene>
<keyword evidence="1" id="KW-0812">Transmembrane</keyword>
<evidence type="ECO:0000256" key="1">
    <source>
        <dbReference type="SAM" id="Phobius"/>
    </source>
</evidence>
<dbReference type="RefSeq" id="WP_349685262.1">
    <property type="nucleotide sequence ID" value="NZ_JBEGDD010000011.1"/>
</dbReference>
<dbReference type="EMBL" id="JBEGDD010000011">
    <property type="protein sequence ID" value="MEQ7156110.1"/>
    <property type="molecule type" value="Genomic_DNA"/>
</dbReference>
<proteinExistence type="predicted"/>
<evidence type="ECO:0000313" key="2">
    <source>
        <dbReference type="EMBL" id="MEQ7156110.1"/>
    </source>
</evidence>
<keyword evidence="1" id="KW-1133">Transmembrane helix</keyword>
<dbReference type="Proteomes" id="UP001445732">
    <property type="component" value="Unassembled WGS sequence"/>
</dbReference>
<reference evidence="2 3" key="1">
    <citation type="submission" date="2024-06" db="EMBL/GenBank/DDBJ databases">
        <title>Brevundimonas sp. C11.</title>
        <authorList>
            <person name="Maltman C."/>
        </authorList>
    </citation>
    <scope>NUCLEOTIDE SEQUENCE [LARGE SCALE GENOMIC DNA]</scope>
    <source>
        <strain evidence="2 3">C11</strain>
    </source>
</reference>
<comment type="caution">
    <text evidence="2">The sequence shown here is derived from an EMBL/GenBank/DDBJ whole genome shotgun (WGS) entry which is preliminary data.</text>
</comment>
<name>A0ABV1NR36_9CAUL</name>
<keyword evidence="1" id="KW-0472">Membrane</keyword>
<keyword evidence="3" id="KW-1185">Reference proteome</keyword>
<organism evidence="2 3">
    <name type="scientific">Brevundimonas aurifodinae</name>
    <dbReference type="NCBI Taxonomy" id="1508312"/>
    <lineage>
        <taxon>Bacteria</taxon>
        <taxon>Pseudomonadati</taxon>
        <taxon>Pseudomonadota</taxon>
        <taxon>Alphaproteobacteria</taxon>
        <taxon>Caulobacterales</taxon>
        <taxon>Caulobacteraceae</taxon>
        <taxon>Brevundimonas</taxon>
    </lineage>
</organism>